<reference evidence="7" key="3">
    <citation type="submission" date="2023-01" db="EMBL/GenBank/DDBJ databases">
        <authorList>
            <person name="Sun Q."/>
            <person name="Evtushenko L."/>
        </authorList>
    </citation>
    <scope>NUCLEOTIDE SEQUENCE</scope>
    <source>
        <strain evidence="7">VKM B-1606</strain>
    </source>
</reference>
<evidence type="ECO:0000256" key="2">
    <source>
        <dbReference type="ARBA" id="ARBA00022692"/>
    </source>
</evidence>
<evidence type="ECO:0000313" key="9">
    <source>
        <dbReference type="Proteomes" id="UP000758856"/>
    </source>
</evidence>
<accession>A0A9W6MT75</accession>
<comment type="caution">
    <text evidence="7">The sequence shown here is derived from an EMBL/GenBank/DDBJ whole genome shotgun (WGS) entry which is preliminary data.</text>
</comment>
<dbReference type="EMBL" id="JAFBCY010000003">
    <property type="protein sequence ID" value="MBM7852835.1"/>
    <property type="molecule type" value="Genomic_DNA"/>
</dbReference>
<dbReference type="InterPro" id="IPR010445">
    <property type="entry name" value="LapA_dom"/>
</dbReference>
<dbReference type="Proteomes" id="UP001143400">
    <property type="component" value="Unassembled WGS sequence"/>
</dbReference>
<evidence type="ECO:0000256" key="1">
    <source>
        <dbReference type="ARBA" id="ARBA00022475"/>
    </source>
</evidence>
<evidence type="ECO:0000313" key="10">
    <source>
        <dbReference type="Proteomes" id="UP001143400"/>
    </source>
</evidence>
<reference evidence="7" key="1">
    <citation type="journal article" date="2014" name="Int. J. Syst. Evol. Microbiol.">
        <title>Complete genome sequence of Corynebacterium casei LMG S-19264T (=DSM 44701T), isolated from a smear-ripened cheese.</title>
        <authorList>
            <consortium name="US DOE Joint Genome Institute (JGI-PGF)"/>
            <person name="Walter F."/>
            <person name="Albersmeier A."/>
            <person name="Kalinowski J."/>
            <person name="Ruckert C."/>
        </authorList>
    </citation>
    <scope>NUCLEOTIDE SEQUENCE</scope>
    <source>
        <strain evidence="7">VKM B-1606</strain>
    </source>
</reference>
<dbReference type="Pfam" id="PF06305">
    <property type="entry name" value="LapA_dom"/>
    <property type="match status" value="1"/>
</dbReference>
<gene>
    <name evidence="7" type="ORF">GCM10008170_30630</name>
    <name evidence="8" type="ORF">JOD31_003077</name>
</gene>
<proteinExistence type="predicted"/>
<evidence type="ECO:0000256" key="5">
    <source>
        <dbReference type="SAM" id="Phobius"/>
    </source>
</evidence>
<protein>
    <submittedName>
        <fullName evidence="8">Integral membrane protein</fullName>
    </submittedName>
</protein>
<reference evidence="8 9" key="2">
    <citation type="submission" date="2021-01" db="EMBL/GenBank/DDBJ databases">
        <title>Genomic Encyclopedia of Type Strains, Phase IV (KMG-IV): sequencing the most valuable type-strain genomes for metagenomic binning, comparative biology and taxonomic classification.</title>
        <authorList>
            <person name="Goeker M."/>
        </authorList>
    </citation>
    <scope>NUCLEOTIDE SEQUENCE [LARGE SCALE GENOMIC DNA]</scope>
    <source>
        <strain evidence="8 9">DSM 6130</strain>
    </source>
</reference>
<evidence type="ECO:0000313" key="8">
    <source>
        <dbReference type="EMBL" id="MBM7852835.1"/>
    </source>
</evidence>
<keyword evidence="1" id="KW-1003">Cell membrane</keyword>
<sequence>MTLRRLLTGLIGVPLFLVLVLFAVANRQSVVVGFDPFSPEAPVLAAPALPLFAVILAAVMLGVVIGGSASWFRQGKWRKEAKTRRAEVSKLEAETERAHREAAAARQALALPAPRREAA</sequence>
<evidence type="ECO:0000259" key="6">
    <source>
        <dbReference type="Pfam" id="PF06305"/>
    </source>
</evidence>
<dbReference type="Proteomes" id="UP000758856">
    <property type="component" value="Unassembled WGS sequence"/>
</dbReference>
<evidence type="ECO:0000256" key="3">
    <source>
        <dbReference type="ARBA" id="ARBA00022989"/>
    </source>
</evidence>
<dbReference type="RefSeq" id="WP_204951286.1">
    <property type="nucleotide sequence ID" value="NZ_BSFF01000003.1"/>
</dbReference>
<dbReference type="AlphaFoldDB" id="A0A9W6MT75"/>
<dbReference type="GO" id="GO:0005886">
    <property type="term" value="C:plasma membrane"/>
    <property type="evidence" value="ECO:0007669"/>
    <property type="project" value="InterPro"/>
</dbReference>
<feature type="transmembrane region" description="Helical" evidence="5">
    <location>
        <begin position="51"/>
        <end position="72"/>
    </location>
</feature>
<evidence type="ECO:0000256" key="4">
    <source>
        <dbReference type="ARBA" id="ARBA00023136"/>
    </source>
</evidence>
<dbReference type="EMBL" id="BSFF01000003">
    <property type="protein sequence ID" value="GLK57044.1"/>
    <property type="molecule type" value="Genomic_DNA"/>
</dbReference>
<name>A0A9W6MT75_9HYPH</name>
<organism evidence="7 10">
    <name type="scientific">Methylopila capsulata</name>
    <dbReference type="NCBI Taxonomy" id="61654"/>
    <lineage>
        <taxon>Bacteria</taxon>
        <taxon>Pseudomonadati</taxon>
        <taxon>Pseudomonadota</taxon>
        <taxon>Alphaproteobacteria</taxon>
        <taxon>Hyphomicrobiales</taxon>
        <taxon>Methylopilaceae</taxon>
        <taxon>Methylopila</taxon>
    </lineage>
</organism>
<evidence type="ECO:0000313" key="7">
    <source>
        <dbReference type="EMBL" id="GLK57044.1"/>
    </source>
</evidence>
<keyword evidence="2 5" id="KW-0812">Transmembrane</keyword>
<keyword evidence="3 5" id="KW-1133">Transmembrane helix</keyword>
<keyword evidence="4 5" id="KW-0472">Membrane</keyword>
<feature type="domain" description="Lipopolysaccharide assembly protein A" evidence="6">
    <location>
        <begin position="48"/>
        <end position="95"/>
    </location>
</feature>
<keyword evidence="9" id="KW-1185">Reference proteome</keyword>